<reference evidence="2 3" key="1">
    <citation type="submission" date="2020-11" db="EMBL/GenBank/DDBJ databases">
        <title>Amino acid is mineralized and recycled by bacteria in oceanic microbiome.</title>
        <authorList>
            <person name="Zheng L.Y."/>
        </authorList>
    </citation>
    <scope>NUCLEOTIDE SEQUENCE [LARGE SCALE GENOMIC DNA]</scope>
    <source>
        <strain evidence="2 3">A32-1</strain>
    </source>
</reference>
<name>A0A7S8MW94_9MICO</name>
<evidence type="ECO:0000313" key="2">
    <source>
        <dbReference type="EMBL" id="QPE04407.1"/>
    </source>
</evidence>
<dbReference type="InterPro" id="IPR032330">
    <property type="entry name" value="EF-G-binding_C"/>
</dbReference>
<dbReference type="Proteomes" id="UP000594480">
    <property type="component" value="Chromosome"/>
</dbReference>
<proteinExistence type="predicted"/>
<sequence>MRPLTDAQIRASFLNASRSERKNLILPTDLESRDWESLDYLGFRDPKLPKLASVIVELDDEPVGILLRQTDARPRSRPQCSWCNDIQLPNDVVMFAAKRAGDAGRRGDTVGILVCENFECSVNVRKLPPSAYLGFDREAARDRRIAALRSQVTDFARAVRDGT</sequence>
<evidence type="ECO:0000313" key="3">
    <source>
        <dbReference type="Proteomes" id="UP000594480"/>
    </source>
</evidence>
<dbReference type="EMBL" id="CP064760">
    <property type="protein sequence ID" value="QPE04407.1"/>
    <property type="molecule type" value="Genomic_DNA"/>
</dbReference>
<keyword evidence="3" id="KW-1185">Reference proteome</keyword>
<evidence type="ECO:0000259" key="1">
    <source>
        <dbReference type="Pfam" id="PF16571"/>
    </source>
</evidence>
<dbReference type="KEGG" id="msf:IT882_14845"/>
<dbReference type="RefSeq" id="WP_195692485.1">
    <property type="nucleotide sequence ID" value="NZ_CP064760.1"/>
</dbReference>
<dbReference type="Pfam" id="PF16571">
    <property type="entry name" value="FBP_C"/>
    <property type="match status" value="1"/>
</dbReference>
<accession>A0A7S8MW94</accession>
<protein>
    <submittedName>
        <fullName evidence="2">FBP domain-containing protein</fullName>
    </submittedName>
</protein>
<feature type="domain" description="Elongation factor G-binding protein C-terminal treble-clef zinc-finger" evidence="1">
    <location>
        <begin position="8"/>
        <end position="159"/>
    </location>
</feature>
<organism evidence="2 3">
    <name type="scientific">Microbacterium schleiferi</name>
    <dbReference type="NCBI Taxonomy" id="69362"/>
    <lineage>
        <taxon>Bacteria</taxon>
        <taxon>Bacillati</taxon>
        <taxon>Actinomycetota</taxon>
        <taxon>Actinomycetes</taxon>
        <taxon>Micrococcales</taxon>
        <taxon>Microbacteriaceae</taxon>
        <taxon>Microbacterium</taxon>
    </lineage>
</organism>
<dbReference type="AlphaFoldDB" id="A0A7S8MW94"/>
<gene>
    <name evidence="2" type="ORF">IT882_14845</name>
</gene>